<organism evidence="4 5">
    <name type="scientific">Shinella fusca</name>
    <dbReference type="NCBI Taxonomy" id="544480"/>
    <lineage>
        <taxon>Bacteria</taxon>
        <taxon>Pseudomonadati</taxon>
        <taxon>Pseudomonadota</taxon>
        <taxon>Alphaproteobacteria</taxon>
        <taxon>Hyphomicrobiales</taxon>
        <taxon>Rhizobiaceae</taxon>
        <taxon>Shinella</taxon>
    </lineage>
</organism>
<feature type="compositionally biased region" description="Low complexity" evidence="1">
    <location>
        <begin position="44"/>
        <end position="60"/>
    </location>
</feature>
<feature type="chain" id="PRO_5030861177" evidence="2">
    <location>
        <begin position="27"/>
        <end position="247"/>
    </location>
</feature>
<dbReference type="AlphaFoldDB" id="A0A7W7YZ69"/>
<dbReference type="SUPFAM" id="SSF50346">
    <property type="entry name" value="PRC-barrel domain"/>
    <property type="match status" value="1"/>
</dbReference>
<feature type="region of interest" description="Disordered" evidence="1">
    <location>
        <begin position="206"/>
        <end position="247"/>
    </location>
</feature>
<feature type="domain" description="PRC-barrel" evidence="3">
    <location>
        <begin position="123"/>
        <end position="186"/>
    </location>
</feature>
<name>A0A7W7YZ69_9HYPH</name>
<protein>
    <submittedName>
        <fullName evidence="4">Sporulation protein YlmC with PRC-barrel domain</fullName>
    </submittedName>
</protein>
<feature type="compositionally biased region" description="Polar residues" evidence="1">
    <location>
        <begin position="66"/>
        <end position="106"/>
    </location>
</feature>
<dbReference type="Proteomes" id="UP000535406">
    <property type="component" value="Unassembled WGS sequence"/>
</dbReference>
<dbReference type="InterPro" id="IPR027275">
    <property type="entry name" value="PRC-brl_dom"/>
</dbReference>
<gene>
    <name evidence="4" type="ORF">HNQ66_004292</name>
</gene>
<evidence type="ECO:0000313" key="4">
    <source>
        <dbReference type="EMBL" id="MBB5044865.1"/>
    </source>
</evidence>
<sequence>MTNKFLTSVAAGALFLGAAIAPAAYAQDNTQPAQTQTMDQQPMNGDAATGTTPGDTAANPDAATPSEDTAQTPATGTDNTDTAQTPATGTDNTDTAQTPATPSEDTAQAPAAGESYLTAQTDDQISANTYIGQAVYNSADESIGKISDLIMEKDGGITAAVIGVGGFLGIGEKWVAVPFDTISITQVPDSDDVKLTTTETAESLQAAPEFKTKAQQVAERQANAPVDNATTSSTTTGTAPATTQPAE</sequence>
<evidence type="ECO:0000313" key="5">
    <source>
        <dbReference type="Proteomes" id="UP000535406"/>
    </source>
</evidence>
<dbReference type="InterPro" id="IPR011033">
    <property type="entry name" value="PRC_barrel-like_sf"/>
</dbReference>
<reference evidence="4 5" key="1">
    <citation type="submission" date="2020-08" db="EMBL/GenBank/DDBJ databases">
        <title>Genomic Encyclopedia of Type Strains, Phase IV (KMG-IV): sequencing the most valuable type-strain genomes for metagenomic binning, comparative biology and taxonomic classification.</title>
        <authorList>
            <person name="Goeker M."/>
        </authorList>
    </citation>
    <scope>NUCLEOTIDE SEQUENCE [LARGE SCALE GENOMIC DNA]</scope>
    <source>
        <strain evidence="4 5">DSM 21319</strain>
    </source>
</reference>
<feature type="compositionally biased region" description="Polar residues" evidence="1">
    <location>
        <begin position="28"/>
        <end position="43"/>
    </location>
</feature>
<dbReference type="PANTHER" id="PTHR36505:SF1">
    <property type="entry name" value="BLR1072 PROTEIN"/>
    <property type="match status" value="1"/>
</dbReference>
<feature type="region of interest" description="Disordered" evidence="1">
    <location>
        <begin position="28"/>
        <end position="110"/>
    </location>
</feature>
<keyword evidence="2" id="KW-0732">Signal</keyword>
<evidence type="ECO:0000256" key="2">
    <source>
        <dbReference type="SAM" id="SignalP"/>
    </source>
</evidence>
<dbReference type="RefSeq" id="WP_184146555.1">
    <property type="nucleotide sequence ID" value="NZ_JACHIK010000022.1"/>
</dbReference>
<comment type="caution">
    <text evidence="4">The sequence shown here is derived from an EMBL/GenBank/DDBJ whole genome shotgun (WGS) entry which is preliminary data.</text>
</comment>
<evidence type="ECO:0000256" key="1">
    <source>
        <dbReference type="SAM" id="MobiDB-lite"/>
    </source>
</evidence>
<dbReference type="PANTHER" id="PTHR36505">
    <property type="entry name" value="BLR1072 PROTEIN"/>
    <property type="match status" value="1"/>
</dbReference>
<dbReference type="EMBL" id="JACHIK010000022">
    <property type="protein sequence ID" value="MBB5044865.1"/>
    <property type="molecule type" value="Genomic_DNA"/>
</dbReference>
<evidence type="ECO:0000259" key="3">
    <source>
        <dbReference type="Pfam" id="PF05239"/>
    </source>
</evidence>
<dbReference type="Pfam" id="PF05239">
    <property type="entry name" value="PRC"/>
    <property type="match status" value="1"/>
</dbReference>
<proteinExistence type="predicted"/>
<accession>A0A7W7YZ69</accession>
<dbReference type="Gene3D" id="2.30.30.240">
    <property type="entry name" value="PRC-barrel domain"/>
    <property type="match status" value="1"/>
</dbReference>
<feature type="signal peptide" evidence="2">
    <location>
        <begin position="1"/>
        <end position="26"/>
    </location>
</feature>
<keyword evidence="5" id="KW-1185">Reference proteome</keyword>
<feature type="compositionally biased region" description="Low complexity" evidence="1">
    <location>
        <begin position="229"/>
        <end position="247"/>
    </location>
</feature>